<keyword evidence="1" id="KW-1133">Transmembrane helix</keyword>
<dbReference type="PANTHER" id="PTHR30188:SF4">
    <property type="entry name" value="PROTEIN TRIGALACTOSYLDIACYLGLYCEROL 1, CHLOROPLASTIC"/>
    <property type="match status" value="1"/>
</dbReference>
<feature type="transmembrane region" description="Helical" evidence="1">
    <location>
        <begin position="59"/>
        <end position="84"/>
    </location>
</feature>
<accession>A0A1I1BXP8</accession>
<dbReference type="Proteomes" id="UP000243799">
    <property type="component" value="Unassembled WGS sequence"/>
</dbReference>
<dbReference type="InterPro" id="IPR030802">
    <property type="entry name" value="Permease_MalE"/>
</dbReference>
<gene>
    <name evidence="2" type="ORF">SAMN05216266_11744</name>
</gene>
<feature type="transmembrane region" description="Helical" evidence="1">
    <location>
        <begin position="207"/>
        <end position="226"/>
    </location>
</feature>
<dbReference type="GO" id="GO:0043190">
    <property type="term" value="C:ATP-binding cassette (ABC) transporter complex"/>
    <property type="evidence" value="ECO:0007669"/>
    <property type="project" value="InterPro"/>
</dbReference>
<sequence>MTATKSAPTRRWASTVQRPLVEAGEIVHLLGRVLWLGIRYPFGYWGEVRDLMAETLRRCWLPVIISTTALGFAGPGMQGGSLYSVLGIPDRLGSFLLMASVREFAPWIDAMIVAGVMGTAITADLGARRIREEIDAMEVLGVDPVRTLVLPRIIAVTLMTGLLEVFALVCGVIGGYIAAVPIFGATGAAFIGNFWSNATTTDMWGSIVKTLAFGLILSVVCCYKGLNAQGGPIGVGRAVNQAVVISFASIWIFNYVYTSVLLGLNPDMQVFK</sequence>
<proteinExistence type="predicted"/>
<reference evidence="3" key="1">
    <citation type="submission" date="2016-10" db="EMBL/GenBank/DDBJ databases">
        <authorList>
            <person name="Varghese N."/>
            <person name="Submissions S."/>
        </authorList>
    </citation>
    <scope>NUCLEOTIDE SEQUENCE [LARGE SCALE GENOMIC DNA]</scope>
    <source>
        <strain evidence="3">CGMCC 4.3568</strain>
    </source>
</reference>
<feature type="transmembrane region" description="Helical" evidence="1">
    <location>
        <begin position="238"/>
        <end position="264"/>
    </location>
</feature>
<dbReference type="EMBL" id="FOKG01000017">
    <property type="protein sequence ID" value="SFB53448.1"/>
    <property type="molecule type" value="Genomic_DNA"/>
</dbReference>
<evidence type="ECO:0000313" key="3">
    <source>
        <dbReference type="Proteomes" id="UP000243799"/>
    </source>
</evidence>
<evidence type="ECO:0000313" key="2">
    <source>
        <dbReference type="EMBL" id="SFB53448.1"/>
    </source>
</evidence>
<keyword evidence="3" id="KW-1185">Reference proteome</keyword>
<organism evidence="2 3">
    <name type="scientific">Amycolatopsis marina</name>
    <dbReference type="NCBI Taxonomy" id="490629"/>
    <lineage>
        <taxon>Bacteria</taxon>
        <taxon>Bacillati</taxon>
        <taxon>Actinomycetota</taxon>
        <taxon>Actinomycetes</taxon>
        <taxon>Pseudonocardiales</taxon>
        <taxon>Pseudonocardiaceae</taxon>
        <taxon>Amycolatopsis</taxon>
    </lineage>
</organism>
<evidence type="ECO:0000256" key="1">
    <source>
        <dbReference type="SAM" id="Phobius"/>
    </source>
</evidence>
<feature type="transmembrane region" description="Helical" evidence="1">
    <location>
        <begin position="104"/>
        <end position="127"/>
    </location>
</feature>
<dbReference type="Pfam" id="PF02405">
    <property type="entry name" value="MlaE"/>
    <property type="match status" value="1"/>
</dbReference>
<dbReference type="PANTHER" id="PTHR30188">
    <property type="entry name" value="ABC TRANSPORTER PERMEASE PROTEIN-RELATED"/>
    <property type="match status" value="1"/>
</dbReference>
<keyword evidence="1" id="KW-0472">Membrane</keyword>
<protein>
    <submittedName>
        <fullName evidence="2">Phospholipid/cholesterol/gamma-HCH transport system permease protein</fullName>
    </submittedName>
</protein>
<keyword evidence="1" id="KW-0812">Transmembrane</keyword>
<dbReference type="GO" id="GO:0005548">
    <property type="term" value="F:phospholipid transporter activity"/>
    <property type="evidence" value="ECO:0007669"/>
    <property type="project" value="TreeGrafter"/>
</dbReference>
<dbReference type="AlphaFoldDB" id="A0A1I1BXP8"/>
<dbReference type="STRING" id="490629.SAMN05216266_11744"/>
<name>A0A1I1BXP8_9PSEU</name>